<proteinExistence type="predicted"/>
<dbReference type="InParanoid" id="A0A5C3P4B1"/>
<reference evidence="1 2" key="1">
    <citation type="journal article" date="2019" name="Nat. Ecol. Evol.">
        <title>Megaphylogeny resolves global patterns of mushroom evolution.</title>
        <authorList>
            <person name="Varga T."/>
            <person name="Krizsan K."/>
            <person name="Foldi C."/>
            <person name="Dima B."/>
            <person name="Sanchez-Garcia M."/>
            <person name="Sanchez-Ramirez S."/>
            <person name="Szollosi G.J."/>
            <person name="Szarkandi J.G."/>
            <person name="Papp V."/>
            <person name="Albert L."/>
            <person name="Andreopoulos W."/>
            <person name="Angelini C."/>
            <person name="Antonin V."/>
            <person name="Barry K.W."/>
            <person name="Bougher N.L."/>
            <person name="Buchanan P."/>
            <person name="Buyck B."/>
            <person name="Bense V."/>
            <person name="Catcheside P."/>
            <person name="Chovatia M."/>
            <person name="Cooper J."/>
            <person name="Damon W."/>
            <person name="Desjardin D."/>
            <person name="Finy P."/>
            <person name="Geml J."/>
            <person name="Haridas S."/>
            <person name="Hughes K."/>
            <person name="Justo A."/>
            <person name="Karasinski D."/>
            <person name="Kautmanova I."/>
            <person name="Kiss B."/>
            <person name="Kocsube S."/>
            <person name="Kotiranta H."/>
            <person name="LaButti K.M."/>
            <person name="Lechner B.E."/>
            <person name="Liimatainen K."/>
            <person name="Lipzen A."/>
            <person name="Lukacs Z."/>
            <person name="Mihaltcheva S."/>
            <person name="Morgado L.N."/>
            <person name="Niskanen T."/>
            <person name="Noordeloos M.E."/>
            <person name="Ohm R.A."/>
            <person name="Ortiz-Santana B."/>
            <person name="Ovrebo C."/>
            <person name="Racz N."/>
            <person name="Riley R."/>
            <person name="Savchenko A."/>
            <person name="Shiryaev A."/>
            <person name="Soop K."/>
            <person name="Spirin V."/>
            <person name="Szebenyi C."/>
            <person name="Tomsovsky M."/>
            <person name="Tulloss R.E."/>
            <person name="Uehling J."/>
            <person name="Grigoriev I.V."/>
            <person name="Vagvolgyi C."/>
            <person name="Papp T."/>
            <person name="Martin F.M."/>
            <person name="Miettinen O."/>
            <person name="Hibbett D.S."/>
            <person name="Nagy L.G."/>
        </authorList>
    </citation>
    <scope>NUCLEOTIDE SEQUENCE [LARGE SCALE GENOMIC DNA]</scope>
    <source>
        <strain evidence="1 2">HHB13444</strain>
    </source>
</reference>
<dbReference type="AlphaFoldDB" id="A0A5C3P4B1"/>
<name>A0A5C3P4B1_9APHY</name>
<dbReference type="PANTHER" id="PTHR35871">
    <property type="entry name" value="EXPRESSED PROTEIN"/>
    <property type="match status" value="1"/>
</dbReference>
<dbReference type="InterPro" id="IPR036397">
    <property type="entry name" value="RNaseH_sf"/>
</dbReference>
<dbReference type="Proteomes" id="UP000308197">
    <property type="component" value="Unassembled WGS sequence"/>
</dbReference>
<keyword evidence="2" id="KW-1185">Reference proteome</keyword>
<dbReference type="EMBL" id="ML211313">
    <property type="protein sequence ID" value="TFK84495.1"/>
    <property type="molecule type" value="Genomic_DNA"/>
</dbReference>
<dbReference type="Gene3D" id="3.30.420.10">
    <property type="entry name" value="Ribonuclease H-like superfamily/Ribonuclease H"/>
    <property type="match status" value="1"/>
</dbReference>
<accession>A0A5C3P4B1</accession>
<sequence length="542" mass="62508">MLLWLYVRPVKSRPWMEASLETASAFEEGTGMARRLRAWTRTFITDRHELPIETRGVDSKHSLLENDDLKTTLMEHLLRIGKYVRALDIVEHLADPEVQKEFGLTKTVSLSTAQVWMHQLGFRWMKTPHGQYVDGHERDDVKVYRQKSFLPRLAELDRDVPQYDPDHDLISIPPPTPVCGPKNRPLLYLYHDESTFYAHDRREKRWVSPTEKATPRKKGEGKSLMVADFVCPEMGWFRSKDGTRSARVVFRAGKARDGYFTNQDILDQLTTAMDICEDDYPEYRFCFILDNATTHLKRADDALSARHMSKGVTRPGNPLFGVETNVIGADGKPIYRPDGKILKEKIRMRDARLPDGTPQSLYFPDGHPNAGVFKGMAQILEERGFEGAQKLRAECPGFKCPPNAERCCCRRLLYDQADFRDVETLVETHCRARGFEVVFLPKFHCELNPIEQCWCVAKRAYREYPPSSLEADLERNMLMGLDTVKVQQVRRFFNRTQRFMDAYRKGLAGDGALWAAKRYSGHRTLPHNILAQFDEACARRKS</sequence>
<protein>
    <recommendedName>
        <fullName evidence="3">Tc1-like transposase DDE domain-containing protein</fullName>
    </recommendedName>
</protein>
<gene>
    <name evidence="1" type="ORF">K466DRAFT_496470</name>
</gene>
<dbReference type="GO" id="GO:0003676">
    <property type="term" value="F:nucleic acid binding"/>
    <property type="evidence" value="ECO:0007669"/>
    <property type="project" value="InterPro"/>
</dbReference>
<dbReference type="PANTHER" id="PTHR35871:SF1">
    <property type="entry name" value="CXC1-LIKE CYSTEINE CLUSTER ASSOCIATED WITH KDZ TRANSPOSASES DOMAIN-CONTAINING PROTEIN"/>
    <property type="match status" value="1"/>
</dbReference>
<evidence type="ECO:0000313" key="2">
    <source>
        <dbReference type="Proteomes" id="UP000308197"/>
    </source>
</evidence>
<organism evidence="1 2">
    <name type="scientific">Polyporus arcularius HHB13444</name>
    <dbReference type="NCBI Taxonomy" id="1314778"/>
    <lineage>
        <taxon>Eukaryota</taxon>
        <taxon>Fungi</taxon>
        <taxon>Dikarya</taxon>
        <taxon>Basidiomycota</taxon>
        <taxon>Agaricomycotina</taxon>
        <taxon>Agaricomycetes</taxon>
        <taxon>Polyporales</taxon>
        <taxon>Polyporaceae</taxon>
        <taxon>Polyporus</taxon>
    </lineage>
</organism>
<evidence type="ECO:0008006" key="3">
    <source>
        <dbReference type="Google" id="ProtNLM"/>
    </source>
</evidence>
<evidence type="ECO:0000313" key="1">
    <source>
        <dbReference type="EMBL" id="TFK84495.1"/>
    </source>
</evidence>